<comment type="caution">
    <text evidence="2">The sequence shown here is derived from an EMBL/GenBank/DDBJ whole genome shotgun (WGS) entry which is preliminary data.</text>
</comment>
<dbReference type="RefSeq" id="WP_097645375.1">
    <property type="nucleotide sequence ID" value="NZ_NQWI01000110.1"/>
</dbReference>
<dbReference type="AlphaFoldDB" id="A0A2A6RFW8"/>
<feature type="transmembrane region" description="Helical" evidence="1">
    <location>
        <begin position="7"/>
        <end position="27"/>
    </location>
</feature>
<sequence length="350" mass="40336">MTSSSRFWPMVWMAGIFLLAYLLTMFLNPIDPVPPFLLLSFLGVMLLMVGMGGGWREVKPGYAEIRRDVTGNFQAFTQGHYLYIPFLHTIKAVMPNYPIRYEDEIERIQTRTFRIAAIEKVRVRVHYHIVNHVHCYTNLVPTMADRIRELEQTERLKRTDTGIWLKAIDEALHQRVDDSVRDEIWAWSEILEQDEQLALQTPFPAPPGAEYDPYGLSLNRLKLAQKVRDDINRVVGRYGLRVDQIVFELIELNYEFVKIRTQNRERELSKAEHEALLQAAAIRQKGFAEAEVRARNLALLLDELINKRGMSMHDALVGEIVRASLYSDGEMIWKGVIEKGNEPSGPTKAA</sequence>
<evidence type="ECO:0008006" key="4">
    <source>
        <dbReference type="Google" id="ProtNLM"/>
    </source>
</evidence>
<reference evidence="3" key="1">
    <citation type="submission" date="2017-08" db="EMBL/GenBank/DDBJ databases">
        <authorList>
            <person name="Grouzdev D.S."/>
            <person name="Gaisin V.A."/>
            <person name="Rysina M.S."/>
            <person name="Gorlenko V.M."/>
        </authorList>
    </citation>
    <scope>NUCLEOTIDE SEQUENCE [LARGE SCALE GENOMIC DNA]</scope>
    <source>
        <strain evidence="3">Kir15-3F</strain>
    </source>
</reference>
<organism evidence="2 3">
    <name type="scientific">Candidatus Viridilinea mediisalina</name>
    <dbReference type="NCBI Taxonomy" id="2024553"/>
    <lineage>
        <taxon>Bacteria</taxon>
        <taxon>Bacillati</taxon>
        <taxon>Chloroflexota</taxon>
        <taxon>Chloroflexia</taxon>
        <taxon>Chloroflexales</taxon>
        <taxon>Chloroflexineae</taxon>
        <taxon>Oscillochloridaceae</taxon>
        <taxon>Candidatus Viridilinea</taxon>
    </lineage>
</organism>
<keyword evidence="1" id="KW-0472">Membrane</keyword>
<keyword evidence="1" id="KW-0812">Transmembrane</keyword>
<name>A0A2A6RFW8_9CHLR</name>
<keyword evidence="1" id="KW-1133">Transmembrane helix</keyword>
<protein>
    <recommendedName>
        <fullName evidence="4">Band 7 domain-containing protein</fullName>
    </recommendedName>
</protein>
<proteinExistence type="predicted"/>
<evidence type="ECO:0000313" key="3">
    <source>
        <dbReference type="Proteomes" id="UP000220527"/>
    </source>
</evidence>
<evidence type="ECO:0000256" key="1">
    <source>
        <dbReference type="SAM" id="Phobius"/>
    </source>
</evidence>
<dbReference type="EMBL" id="NQWI01000110">
    <property type="protein sequence ID" value="PDW01778.1"/>
    <property type="molecule type" value="Genomic_DNA"/>
</dbReference>
<dbReference type="Proteomes" id="UP000220527">
    <property type="component" value="Unassembled WGS sequence"/>
</dbReference>
<dbReference type="OrthoDB" id="9839238at2"/>
<keyword evidence="3" id="KW-1185">Reference proteome</keyword>
<evidence type="ECO:0000313" key="2">
    <source>
        <dbReference type="EMBL" id="PDW01778.1"/>
    </source>
</evidence>
<gene>
    <name evidence="2" type="ORF">CJ255_17405</name>
</gene>
<accession>A0A2A6RFW8</accession>
<feature type="transmembrane region" description="Helical" evidence="1">
    <location>
        <begin position="33"/>
        <end position="55"/>
    </location>
</feature>